<keyword evidence="2" id="KW-1185">Reference proteome</keyword>
<proteinExistence type="predicted"/>
<evidence type="ECO:0000313" key="2">
    <source>
        <dbReference type="Proteomes" id="UP000578531"/>
    </source>
</evidence>
<accession>A0A8H6FNW0</accession>
<dbReference type="AlphaFoldDB" id="A0A8H6FNW0"/>
<gene>
    <name evidence="1" type="ORF">HO173_009803</name>
</gene>
<protein>
    <submittedName>
        <fullName evidence="1">Uncharacterized protein</fullName>
    </submittedName>
</protein>
<dbReference type="RefSeq" id="XP_037161397.1">
    <property type="nucleotide sequence ID" value="XM_037311691.1"/>
</dbReference>
<comment type="caution">
    <text evidence="1">The sequence shown here is derived from an EMBL/GenBank/DDBJ whole genome shotgun (WGS) entry which is preliminary data.</text>
</comment>
<reference evidence="1 2" key="1">
    <citation type="journal article" date="2020" name="Genomics">
        <title>Complete, high-quality genomes from long-read metagenomic sequencing of two wolf lichen thalli reveals enigmatic genome architecture.</title>
        <authorList>
            <person name="McKenzie S.K."/>
            <person name="Walston R.F."/>
            <person name="Allen J.L."/>
        </authorList>
    </citation>
    <scope>NUCLEOTIDE SEQUENCE [LARGE SCALE GENOMIC DNA]</scope>
    <source>
        <strain evidence="1">WasteWater2</strain>
    </source>
</reference>
<sequence length="149" mass="16839">MPQGSAFHTASIQKALRALGVNICPHQRFGDPDALDAFHSGRPRLEDPWSLDKCVRCASRGSRSVHGVEVNCESCETRTAFFLSESHDETTTLWAQESRRIAKSAESVTDPTWISYLYTPAKIQLPEKEWKQTRWATYLPPSGICRHHV</sequence>
<dbReference type="GeneID" id="59291452"/>
<name>A0A8H6FNW0_9LECA</name>
<dbReference type="Proteomes" id="UP000578531">
    <property type="component" value="Unassembled WGS sequence"/>
</dbReference>
<dbReference type="EMBL" id="JACCJC010000052">
    <property type="protein sequence ID" value="KAF6231966.1"/>
    <property type="molecule type" value="Genomic_DNA"/>
</dbReference>
<evidence type="ECO:0000313" key="1">
    <source>
        <dbReference type="EMBL" id="KAF6231966.1"/>
    </source>
</evidence>
<organism evidence="1 2">
    <name type="scientific">Letharia columbiana</name>
    <dbReference type="NCBI Taxonomy" id="112416"/>
    <lineage>
        <taxon>Eukaryota</taxon>
        <taxon>Fungi</taxon>
        <taxon>Dikarya</taxon>
        <taxon>Ascomycota</taxon>
        <taxon>Pezizomycotina</taxon>
        <taxon>Lecanoromycetes</taxon>
        <taxon>OSLEUM clade</taxon>
        <taxon>Lecanoromycetidae</taxon>
        <taxon>Lecanorales</taxon>
        <taxon>Lecanorineae</taxon>
        <taxon>Parmeliaceae</taxon>
        <taxon>Letharia</taxon>
    </lineage>
</organism>